<dbReference type="AlphaFoldDB" id="A0A917F1A4"/>
<evidence type="ECO:0008006" key="4">
    <source>
        <dbReference type="Google" id="ProtNLM"/>
    </source>
</evidence>
<keyword evidence="1" id="KW-0732">Signal</keyword>
<comment type="caution">
    <text evidence="2">The sequence shown here is derived from an EMBL/GenBank/DDBJ whole genome shotgun (WGS) entry which is preliminary data.</text>
</comment>
<reference evidence="2" key="2">
    <citation type="submission" date="2020-09" db="EMBL/GenBank/DDBJ databases">
        <authorList>
            <person name="Sun Q."/>
            <person name="Zhou Y."/>
        </authorList>
    </citation>
    <scope>NUCLEOTIDE SEQUENCE</scope>
    <source>
        <strain evidence="2">CGMCC 1.12160</strain>
    </source>
</reference>
<accession>A0A917F1A4</accession>
<evidence type="ECO:0000313" key="3">
    <source>
        <dbReference type="Proteomes" id="UP000605670"/>
    </source>
</evidence>
<evidence type="ECO:0000256" key="1">
    <source>
        <dbReference type="SAM" id="SignalP"/>
    </source>
</evidence>
<proteinExistence type="predicted"/>
<feature type="signal peptide" evidence="1">
    <location>
        <begin position="1"/>
        <end position="26"/>
    </location>
</feature>
<keyword evidence="3" id="KW-1185">Reference proteome</keyword>
<feature type="chain" id="PRO_5037157134" description="Secreted protein" evidence="1">
    <location>
        <begin position="27"/>
        <end position="178"/>
    </location>
</feature>
<name>A0A917F1A4_9MICO</name>
<organism evidence="2 3">
    <name type="scientific">Ornithinimicrobium tianjinense</name>
    <dbReference type="NCBI Taxonomy" id="1195761"/>
    <lineage>
        <taxon>Bacteria</taxon>
        <taxon>Bacillati</taxon>
        <taxon>Actinomycetota</taxon>
        <taxon>Actinomycetes</taxon>
        <taxon>Micrococcales</taxon>
        <taxon>Ornithinimicrobiaceae</taxon>
        <taxon>Ornithinimicrobium</taxon>
    </lineage>
</organism>
<dbReference type="RefSeq" id="WP_188428269.1">
    <property type="nucleotide sequence ID" value="NZ_BAABKH010000005.1"/>
</dbReference>
<reference evidence="2" key="1">
    <citation type="journal article" date="2014" name="Int. J. Syst. Evol. Microbiol.">
        <title>Complete genome sequence of Corynebacterium casei LMG S-19264T (=DSM 44701T), isolated from a smear-ripened cheese.</title>
        <authorList>
            <consortium name="US DOE Joint Genome Institute (JGI-PGF)"/>
            <person name="Walter F."/>
            <person name="Albersmeier A."/>
            <person name="Kalinowski J."/>
            <person name="Ruckert C."/>
        </authorList>
    </citation>
    <scope>NUCLEOTIDE SEQUENCE</scope>
    <source>
        <strain evidence="2">CGMCC 1.12160</strain>
    </source>
</reference>
<protein>
    <recommendedName>
        <fullName evidence="4">Secreted protein</fullName>
    </recommendedName>
</protein>
<dbReference type="Proteomes" id="UP000605670">
    <property type="component" value="Unassembled WGS sequence"/>
</dbReference>
<gene>
    <name evidence="2" type="ORF">GCM10011366_07800</name>
</gene>
<evidence type="ECO:0000313" key="2">
    <source>
        <dbReference type="EMBL" id="GGF42422.1"/>
    </source>
</evidence>
<sequence length="178" mass="17846">MRTTRASSLLLAGVAAVSLAAAPALAEVNVKSEPVIAFAGESATIQGGNFSGLGNIPVYGVLVVSGVANYDCHNLGNPDNIVPGQNPVQAGAGTSGPVLLPTSKNGRATVPPITATVLPPATPTVDEVGCGGKGAVNNWAVELRSLEATAATFTVTQSGMTLFVWDYVKGGSPTGTMR</sequence>
<dbReference type="EMBL" id="BMEM01000001">
    <property type="protein sequence ID" value="GGF42422.1"/>
    <property type="molecule type" value="Genomic_DNA"/>
</dbReference>